<name>A0AAN9SS22_PSOTE</name>
<reference evidence="2 3" key="1">
    <citation type="submission" date="2024-01" db="EMBL/GenBank/DDBJ databases">
        <title>The genomes of 5 underutilized Papilionoideae crops provide insights into root nodulation and disease resistanc.</title>
        <authorList>
            <person name="Jiang F."/>
        </authorList>
    </citation>
    <scope>NUCLEOTIDE SEQUENCE [LARGE SCALE GENOMIC DNA]</scope>
    <source>
        <strain evidence="2">DUOXIRENSHENG_FW03</strain>
        <tissue evidence="2">Leaves</tissue>
    </source>
</reference>
<dbReference type="EMBL" id="JAYMYS010000002">
    <property type="protein sequence ID" value="KAK7405169.1"/>
    <property type="molecule type" value="Genomic_DNA"/>
</dbReference>
<feature type="region of interest" description="Disordered" evidence="1">
    <location>
        <begin position="1"/>
        <end position="21"/>
    </location>
</feature>
<accession>A0AAN9SS22</accession>
<comment type="caution">
    <text evidence="2">The sequence shown here is derived from an EMBL/GenBank/DDBJ whole genome shotgun (WGS) entry which is preliminary data.</text>
</comment>
<dbReference type="AlphaFoldDB" id="A0AAN9SS22"/>
<evidence type="ECO:0000313" key="2">
    <source>
        <dbReference type="EMBL" id="KAK7405169.1"/>
    </source>
</evidence>
<gene>
    <name evidence="2" type="ORF">VNO78_06368</name>
</gene>
<evidence type="ECO:0000313" key="3">
    <source>
        <dbReference type="Proteomes" id="UP001386955"/>
    </source>
</evidence>
<organism evidence="2 3">
    <name type="scientific">Psophocarpus tetragonolobus</name>
    <name type="common">Winged bean</name>
    <name type="synonym">Dolichos tetragonolobus</name>
    <dbReference type="NCBI Taxonomy" id="3891"/>
    <lineage>
        <taxon>Eukaryota</taxon>
        <taxon>Viridiplantae</taxon>
        <taxon>Streptophyta</taxon>
        <taxon>Embryophyta</taxon>
        <taxon>Tracheophyta</taxon>
        <taxon>Spermatophyta</taxon>
        <taxon>Magnoliopsida</taxon>
        <taxon>eudicotyledons</taxon>
        <taxon>Gunneridae</taxon>
        <taxon>Pentapetalae</taxon>
        <taxon>rosids</taxon>
        <taxon>fabids</taxon>
        <taxon>Fabales</taxon>
        <taxon>Fabaceae</taxon>
        <taxon>Papilionoideae</taxon>
        <taxon>50 kb inversion clade</taxon>
        <taxon>NPAAA clade</taxon>
        <taxon>indigoferoid/millettioid clade</taxon>
        <taxon>Phaseoleae</taxon>
        <taxon>Psophocarpus</taxon>
    </lineage>
</organism>
<keyword evidence="3" id="KW-1185">Reference proteome</keyword>
<sequence length="81" mass="9277">MHSGFSRETTEKCRESNLFRQDKDDPSADILVVKADEDHQVVEVWGKVRWRCVDDNDLCGKQGTLVSSLIRVFFQGIPLPK</sequence>
<dbReference type="Proteomes" id="UP001386955">
    <property type="component" value="Unassembled WGS sequence"/>
</dbReference>
<feature type="compositionally biased region" description="Basic and acidic residues" evidence="1">
    <location>
        <begin position="8"/>
        <end position="21"/>
    </location>
</feature>
<protein>
    <submittedName>
        <fullName evidence="2">Uncharacterized protein</fullName>
    </submittedName>
</protein>
<proteinExistence type="predicted"/>
<evidence type="ECO:0000256" key="1">
    <source>
        <dbReference type="SAM" id="MobiDB-lite"/>
    </source>
</evidence>